<organism evidence="1 2">
    <name type="scientific">Nesterenkonia xinjiangensis</name>
    <dbReference type="NCBI Taxonomy" id="225327"/>
    <lineage>
        <taxon>Bacteria</taxon>
        <taxon>Bacillati</taxon>
        <taxon>Actinomycetota</taxon>
        <taxon>Actinomycetes</taxon>
        <taxon>Micrococcales</taxon>
        <taxon>Micrococcaceae</taxon>
        <taxon>Nesterenkonia</taxon>
    </lineage>
</organism>
<evidence type="ECO:0000313" key="2">
    <source>
        <dbReference type="Proteomes" id="UP000535437"/>
    </source>
</evidence>
<name>A0A7Z0GMD4_9MICC</name>
<keyword evidence="2" id="KW-1185">Reference proteome</keyword>
<dbReference type="EMBL" id="JACCFY010000001">
    <property type="protein sequence ID" value="NYJ78565.1"/>
    <property type="molecule type" value="Genomic_DNA"/>
</dbReference>
<accession>A0A7Z0GMD4</accession>
<evidence type="ECO:0000313" key="1">
    <source>
        <dbReference type="EMBL" id="NYJ78565.1"/>
    </source>
</evidence>
<reference evidence="1 2" key="1">
    <citation type="submission" date="2020-07" db="EMBL/GenBank/DDBJ databases">
        <title>Sequencing the genomes of 1000 actinobacteria strains.</title>
        <authorList>
            <person name="Klenk H.-P."/>
        </authorList>
    </citation>
    <scope>NUCLEOTIDE SEQUENCE [LARGE SCALE GENOMIC DNA]</scope>
    <source>
        <strain evidence="1 2">DSM 15475</strain>
    </source>
</reference>
<sequence>MFSAAAAHLDRTAAIYDGVAVRYQRAADQGTGHRAQLVLARDVVQWNSQAGDAFRAVLDLLVSDSTAVQEEAAALAGEATAIAGALREWAQVGRSLAAVLEVITGADVAGAAGEILLRRARAAVEDVTSLVSFIQDYGGLPAGLREAVSEVLHSD</sequence>
<comment type="caution">
    <text evidence="1">The sequence shown here is derived from an EMBL/GenBank/DDBJ whole genome shotgun (WGS) entry which is preliminary data.</text>
</comment>
<protein>
    <submittedName>
        <fullName evidence="1">Uncharacterized protein</fullName>
    </submittedName>
</protein>
<proteinExistence type="predicted"/>
<dbReference type="RefSeq" id="WP_179541892.1">
    <property type="nucleotide sequence ID" value="NZ_BAAALL010000005.1"/>
</dbReference>
<gene>
    <name evidence="1" type="ORF">HNR09_001976</name>
</gene>
<dbReference type="AlphaFoldDB" id="A0A7Z0GMD4"/>
<dbReference type="Proteomes" id="UP000535437">
    <property type="component" value="Unassembled WGS sequence"/>
</dbReference>